<dbReference type="InterPro" id="IPR001087">
    <property type="entry name" value="GDSL"/>
</dbReference>
<name>A0A9P3HM65_9FUNG</name>
<dbReference type="PROSITE" id="PS51257">
    <property type="entry name" value="PROKAR_LIPOPROTEIN"/>
    <property type="match status" value="1"/>
</dbReference>
<gene>
    <name evidence="3" type="ORF">EMPS_11247</name>
</gene>
<evidence type="ECO:0000256" key="1">
    <source>
        <dbReference type="ARBA" id="ARBA00022801"/>
    </source>
</evidence>
<feature type="chain" id="PRO_5040173491" evidence="2">
    <location>
        <begin position="24"/>
        <end position="319"/>
    </location>
</feature>
<comment type="caution">
    <text evidence="3">The sequence shown here is derived from an EMBL/GenBank/DDBJ whole genome shotgun (WGS) entry which is preliminary data.</text>
</comment>
<reference evidence="3" key="2">
    <citation type="journal article" date="2022" name="Microbiol. Resour. Announc.">
        <title>Whole-Genome Sequence of Entomortierella parvispora E1425, a Mucoromycotan Fungus Associated with Burkholderiaceae-Related Endosymbiotic Bacteria.</title>
        <authorList>
            <person name="Herlambang A."/>
            <person name="Guo Y."/>
            <person name="Takashima Y."/>
            <person name="Narisawa K."/>
            <person name="Ohta H."/>
            <person name="Nishizawa T."/>
        </authorList>
    </citation>
    <scope>NUCLEOTIDE SEQUENCE</scope>
    <source>
        <strain evidence="3">E1425</strain>
    </source>
</reference>
<dbReference type="AlphaFoldDB" id="A0A9P3HM65"/>
<reference evidence="3" key="1">
    <citation type="submission" date="2021-11" db="EMBL/GenBank/DDBJ databases">
        <authorList>
            <person name="Herlambang A."/>
            <person name="Guo Y."/>
            <person name="Takashima Y."/>
            <person name="Nishizawa T."/>
        </authorList>
    </citation>
    <scope>NUCLEOTIDE SEQUENCE</scope>
    <source>
        <strain evidence="3">E1425</strain>
    </source>
</reference>
<organism evidence="3 4">
    <name type="scientific">Entomortierella parvispora</name>
    <dbReference type="NCBI Taxonomy" id="205924"/>
    <lineage>
        <taxon>Eukaryota</taxon>
        <taxon>Fungi</taxon>
        <taxon>Fungi incertae sedis</taxon>
        <taxon>Mucoromycota</taxon>
        <taxon>Mortierellomycotina</taxon>
        <taxon>Mortierellomycetes</taxon>
        <taxon>Mortierellales</taxon>
        <taxon>Mortierellaceae</taxon>
        <taxon>Entomortierella</taxon>
    </lineage>
</organism>
<dbReference type="InterPro" id="IPR036514">
    <property type="entry name" value="SGNH_hydro_sf"/>
</dbReference>
<accession>A0A9P3HM65</accession>
<evidence type="ECO:0000313" key="3">
    <source>
        <dbReference type="EMBL" id="GJJ78888.1"/>
    </source>
</evidence>
<dbReference type="GO" id="GO:0016788">
    <property type="term" value="F:hydrolase activity, acting on ester bonds"/>
    <property type="evidence" value="ECO:0007669"/>
    <property type="project" value="InterPro"/>
</dbReference>
<feature type="signal peptide" evidence="2">
    <location>
        <begin position="1"/>
        <end position="23"/>
    </location>
</feature>
<dbReference type="CDD" id="cd01846">
    <property type="entry name" value="fatty_acyltransferase_like"/>
    <property type="match status" value="1"/>
</dbReference>
<evidence type="ECO:0000256" key="2">
    <source>
        <dbReference type="SAM" id="SignalP"/>
    </source>
</evidence>
<dbReference type="PANTHER" id="PTHR45648">
    <property type="entry name" value="GDSL LIPASE/ACYLHYDROLASE FAMILY PROTEIN (AFU_ORTHOLOGUE AFUA_4G14700)"/>
    <property type="match status" value="1"/>
</dbReference>
<keyword evidence="4" id="KW-1185">Reference proteome</keyword>
<protein>
    <submittedName>
        <fullName evidence="3">Uncharacterized protein</fullName>
    </submittedName>
</protein>
<dbReference type="PANTHER" id="PTHR45648:SF22">
    <property type="entry name" value="GDSL LIPASE_ACYLHYDROLASE FAMILY PROTEIN (AFU_ORTHOLOGUE AFUA_4G14700)"/>
    <property type="match status" value="1"/>
</dbReference>
<dbReference type="Proteomes" id="UP000827284">
    <property type="component" value="Unassembled WGS sequence"/>
</dbReference>
<dbReference type="OrthoDB" id="1600564at2759"/>
<proteinExistence type="predicted"/>
<keyword evidence="2" id="KW-0732">Signal</keyword>
<dbReference type="Gene3D" id="3.40.50.1110">
    <property type="entry name" value="SGNH hydrolase"/>
    <property type="match status" value="1"/>
</dbReference>
<dbReference type="InterPro" id="IPR051058">
    <property type="entry name" value="GDSL_Est/Lipase"/>
</dbReference>
<keyword evidence="1" id="KW-0378">Hydrolase</keyword>
<dbReference type="EMBL" id="BQFW01000015">
    <property type="protein sequence ID" value="GJJ78888.1"/>
    <property type="molecule type" value="Genomic_DNA"/>
</dbReference>
<evidence type="ECO:0000313" key="4">
    <source>
        <dbReference type="Proteomes" id="UP000827284"/>
    </source>
</evidence>
<dbReference type="SUPFAM" id="SSF52266">
    <property type="entry name" value="SGNH hydrolase"/>
    <property type="match status" value="1"/>
</dbReference>
<dbReference type="Pfam" id="PF00657">
    <property type="entry name" value="Lipase_GDSL"/>
    <property type="match status" value="1"/>
</dbReference>
<sequence>MQLKFLSVTALALAAACMPLAQSHPTQRCTNAPLKIMTVFGDSYSDTGNEYRLSNKTWPLPWYYKGRFSNGKVWSEHVAKDKHYELRNYAYAGATTDSTMVQGYSGADGNMPVPGFIQQVQTYLDDHHNHASPNYNELFVIDFQGNDYVFNPEIPTKSVLDRLKTGLERLVRDAGARQILVVENINFGLVPELFKNATLSSLFSSIAAEQWKDYKDDFAVMMKSKYGAVQNPQHPFDMCRSDRDKNKVHIGYFRIADLFKELYKPASLKRLGITDVVHGCVSNDYKTLCKDAGEHFYWDAFHVTEKIQIEVAKAVEKLL</sequence>